<dbReference type="Proteomes" id="UP001642540">
    <property type="component" value="Unassembled WGS sequence"/>
</dbReference>
<sequence>MKIYCGLLLLLTMLANPSFSSRRRRVGDGDEHFFRGKLFYHHHNSLGSTLETQASPIGDPEKVQTLWYDQTLDHFTPSDTRTWRQRYNVNDQFYKSGGPIFLMISGEGGATDIWMSNGAWITYAKELNALCFQVEHRFYGKSHPTPDLSLESLRYLSSQQALADLASFTKAMKDTFNLTSNKWVAFGGSYPGSLAAWYRLKYPHLVDVVVSTSAPLLAQLNFKDYLGAVRDSIDVTNLQCNQQIQKAVKSTQRLLRSRTGWSMIRKNFKLCDDFDGSNKKDVASLFETLAGNFQNIVQYNINNCYFEGSKTANITIKTLCDIMVPNDAKSTAFERFAKVNDLMLNAYGRNCTNFKYLKSVRDLQQTNWKSNAAFGERQWTYQTCNEFGFFQSSDLIDQPFGNLFSLKYSVRLCEDVYGKIYDQDFIENAIEWSNTFYGARDLKVSRVIFVNGSIDPWHKLGITSQNQTSSENVVIFINGTAHCANMYPDAPSDIPALKAARQQILNQLTEWLST</sequence>
<keyword evidence="2" id="KW-0645">Protease</keyword>
<organism evidence="7 8">
    <name type="scientific">Orchesella dallaii</name>
    <dbReference type="NCBI Taxonomy" id="48710"/>
    <lineage>
        <taxon>Eukaryota</taxon>
        <taxon>Metazoa</taxon>
        <taxon>Ecdysozoa</taxon>
        <taxon>Arthropoda</taxon>
        <taxon>Hexapoda</taxon>
        <taxon>Collembola</taxon>
        <taxon>Entomobryomorpha</taxon>
        <taxon>Entomobryoidea</taxon>
        <taxon>Orchesellidae</taxon>
        <taxon>Orchesellinae</taxon>
        <taxon>Orchesella</taxon>
    </lineage>
</organism>
<dbReference type="PANTHER" id="PTHR11010">
    <property type="entry name" value="PROTEASE S28 PRO-X CARBOXYPEPTIDASE-RELATED"/>
    <property type="match status" value="1"/>
</dbReference>
<dbReference type="Gene3D" id="1.20.120.980">
    <property type="entry name" value="Serine carboxypeptidase S28, SKS domain"/>
    <property type="match status" value="1"/>
</dbReference>
<comment type="similarity">
    <text evidence="1">Belongs to the peptidase S28 family.</text>
</comment>
<dbReference type="InterPro" id="IPR029058">
    <property type="entry name" value="AB_hydrolase_fold"/>
</dbReference>
<keyword evidence="4" id="KW-0378">Hydrolase</keyword>
<evidence type="ECO:0000313" key="8">
    <source>
        <dbReference type="Proteomes" id="UP001642540"/>
    </source>
</evidence>
<evidence type="ECO:0000256" key="6">
    <source>
        <dbReference type="SAM" id="SignalP"/>
    </source>
</evidence>
<dbReference type="PANTHER" id="PTHR11010:SF117">
    <property type="entry name" value="SERINE PROTEASE 16"/>
    <property type="match status" value="1"/>
</dbReference>
<comment type="caution">
    <text evidence="7">The sequence shown here is derived from an EMBL/GenBank/DDBJ whole genome shotgun (WGS) entry which is preliminary data.</text>
</comment>
<gene>
    <name evidence="7" type="ORF">ODALV1_LOCUS14063</name>
</gene>
<name>A0ABP1QUL6_9HEXA</name>
<keyword evidence="8" id="KW-1185">Reference proteome</keyword>
<dbReference type="InterPro" id="IPR008758">
    <property type="entry name" value="Peptidase_S28"/>
</dbReference>
<evidence type="ECO:0000256" key="1">
    <source>
        <dbReference type="ARBA" id="ARBA00011079"/>
    </source>
</evidence>
<evidence type="ECO:0000256" key="4">
    <source>
        <dbReference type="ARBA" id="ARBA00022801"/>
    </source>
</evidence>
<reference evidence="7 8" key="1">
    <citation type="submission" date="2024-08" db="EMBL/GenBank/DDBJ databases">
        <authorList>
            <person name="Cucini C."/>
            <person name="Frati F."/>
        </authorList>
    </citation>
    <scope>NUCLEOTIDE SEQUENCE [LARGE SCALE GENOMIC DNA]</scope>
</reference>
<dbReference type="SUPFAM" id="SSF53474">
    <property type="entry name" value="alpha/beta-Hydrolases"/>
    <property type="match status" value="1"/>
</dbReference>
<proteinExistence type="inferred from homology"/>
<dbReference type="EMBL" id="CAXLJM020000043">
    <property type="protein sequence ID" value="CAL8110229.1"/>
    <property type="molecule type" value="Genomic_DNA"/>
</dbReference>
<feature type="chain" id="PRO_5045830908" description="Serine protease K12H4.7" evidence="6">
    <location>
        <begin position="21"/>
        <end position="514"/>
    </location>
</feature>
<dbReference type="InterPro" id="IPR042269">
    <property type="entry name" value="Ser_carbopepase_S28_SKS"/>
</dbReference>
<keyword evidence="3 6" id="KW-0732">Signal</keyword>
<keyword evidence="5" id="KW-0325">Glycoprotein</keyword>
<dbReference type="Pfam" id="PF05577">
    <property type="entry name" value="Peptidase_S28"/>
    <property type="match status" value="1"/>
</dbReference>
<dbReference type="Gene3D" id="3.40.50.1820">
    <property type="entry name" value="alpha/beta hydrolase"/>
    <property type="match status" value="1"/>
</dbReference>
<evidence type="ECO:0000256" key="2">
    <source>
        <dbReference type="ARBA" id="ARBA00022670"/>
    </source>
</evidence>
<feature type="signal peptide" evidence="6">
    <location>
        <begin position="1"/>
        <end position="20"/>
    </location>
</feature>
<evidence type="ECO:0000313" key="7">
    <source>
        <dbReference type="EMBL" id="CAL8110229.1"/>
    </source>
</evidence>
<evidence type="ECO:0000256" key="3">
    <source>
        <dbReference type="ARBA" id="ARBA00022729"/>
    </source>
</evidence>
<accession>A0ABP1QUL6</accession>
<evidence type="ECO:0008006" key="9">
    <source>
        <dbReference type="Google" id="ProtNLM"/>
    </source>
</evidence>
<evidence type="ECO:0000256" key="5">
    <source>
        <dbReference type="ARBA" id="ARBA00023180"/>
    </source>
</evidence>
<protein>
    <recommendedName>
        <fullName evidence="9">Serine protease K12H4.7</fullName>
    </recommendedName>
</protein>